<evidence type="ECO:0000313" key="2">
    <source>
        <dbReference type="EnsemblMetazoa" id="OVOC1892.1"/>
    </source>
</evidence>
<evidence type="ECO:0000313" key="3">
    <source>
        <dbReference type="Proteomes" id="UP000024404"/>
    </source>
</evidence>
<name>A0A8R1TPY5_ONCVO</name>
<sequence length="515" mass="58810">MVFHKDYDFSVKIADNFGQANFSGQASIIVVKHEAIYNYFFLGVHLSSPSSSVSSSPSSSSSSPSSSSSRSNHDAFYHTYLKFMECNLSNRSIPSNLIVFQQVLDNPGTREHLLQYLNEKDLIKMSKVNFFKKYALSELSERYHRIVYFQNGFNFPRRKFDDIVKSFNTIEKVLHPAAIIFDDGILSTDLMHNYSSKILIWSCNDFTGSQHFRVMSRKNSTTGFVIPATLRGRSDVFVLLGDIFHCILLYKFYCMGGYINPEKSCYNFSADDNHEIRKDLMKVLRKKQSVKLVLSFLTMVGVNEATVTHRYAESIGNFFNTNLVPKNVSTEKHICVVSQTLLKPSRDDDIPETSANPFYENGVMIIGGKGVEASTLVINTHNETELREKFEKWNAETISKMDNHQKIAFHLVMADSKEPENGEDLFREIFNDVKLVTLSSFTNGIISTLSSEDIFQRGSIYAIVGFQHNDIELCSMFDSKFWPKFKMSLTHFFENSGLYLEEFFNNFGTMSLAHV</sequence>
<feature type="compositionally biased region" description="Low complexity" evidence="1">
    <location>
        <begin position="51"/>
        <end position="70"/>
    </location>
</feature>
<keyword evidence="3" id="KW-1185">Reference proteome</keyword>
<feature type="region of interest" description="Disordered" evidence="1">
    <location>
        <begin position="51"/>
        <end position="71"/>
    </location>
</feature>
<evidence type="ECO:0000256" key="1">
    <source>
        <dbReference type="SAM" id="MobiDB-lite"/>
    </source>
</evidence>
<proteinExistence type="predicted"/>
<organism evidence="2 3">
    <name type="scientific">Onchocerca volvulus</name>
    <dbReference type="NCBI Taxonomy" id="6282"/>
    <lineage>
        <taxon>Eukaryota</taxon>
        <taxon>Metazoa</taxon>
        <taxon>Ecdysozoa</taxon>
        <taxon>Nematoda</taxon>
        <taxon>Chromadorea</taxon>
        <taxon>Rhabditida</taxon>
        <taxon>Spirurina</taxon>
        <taxon>Spiruromorpha</taxon>
        <taxon>Filarioidea</taxon>
        <taxon>Onchocercidae</taxon>
        <taxon>Onchocerca</taxon>
    </lineage>
</organism>
<dbReference type="EMBL" id="CMVM020000057">
    <property type="status" value="NOT_ANNOTATED_CDS"/>
    <property type="molecule type" value="Genomic_DNA"/>
</dbReference>
<reference evidence="3" key="1">
    <citation type="submission" date="2013-10" db="EMBL/GenBank/DDBJ databases">
        <title>Genome sequencing of Onchocerca volvulus.</title>
        <authorList>
            <person name="Cotton J."/>
            <person name="Tsai J."/>
            <person name="Stanley E."/>
            <person name="Tracey A."/>
            <person name="Holroyd N."/>
            <person name="Lustigman S."/>
            <person name="Berriman M."/>
        </authorList>
    </citation>
    <scope>NUCLEOTIDE SEQUENCE</scope>
</reference>
<dbReference type="AlphaFoldDB" id="A0A8R1TPY5"/>
<dbReference type="OMA" id="INTHNET"/>
<dbReference type="Proteomes" id="UP000024404">
    <property type="component" value="Unassembled WGS sequence"/>
</dbReference>
<protein>
    <submittedName>
        <fullName evidence="2">Uncharacterized protein</fullName>
    </submittedName>
</protein>
<accession>A0A8R1TPY5</accession>
<dbReference type="EnsemblMetazoa" id="OVOC1892.1">
    <property type="protein sequence ID" value="OVOC1892.1"/>
    <property type="gene ID" value="WBGene00238701"/>
</dbReference>
<reference evidence="2" key="2">
    <citation type="submission" date="2022-06" db="UniProtKB">
        <authorList>
            <consortium name="EnsemblMetazoa"/>
        </authorList>
    </citation>
    <scope>IDENTIFICATION</scope>
</reference>